<dbReference type="RefSeq" id="XP_002171845.1">
    <property type="nucleotide sequence ID" value="XM_002171809.1"/>
</dbReference>
<dbReference type="GO" id="GO:0016020">
    <property type="term" value="C:membrane"/>
    <property type="evidence" value="ECO:0000318"/>
    <property type="project" value="GO_Central"/>
</dbReference>
<dbReference type="Pfam" id="PF12722">
    <property type="entry name" value="Hid1"/>
    <property type="match status" value="1"/>
</dbReference>
<dbReference type="EMBL" id="KE651166">
    <property type="protein sequence ID" value="EEB05552.1"/>
    <property type="molecule type" value="Genomic_DNA"/>
</dbReference>
<keyword evidence="4" id="KW-1185">Reference proteome</keyword>
<dbReference type="InterPro" id="IPR026705">
    <property type="entry name" value="Hid-1/Ecm30"/>
</dbReference>
<dbReference type="OMA" id="VCPRPVC"/>
<dbReference type="AlphaFoldDB" id="B6JW01"/>
<dbReference type="GO" id="GO:0005797">
    <property type="term" value="C:Golgi medial cisterna"/>
    <property type="evidence" value="ECO:0000318"/>
    <property type="project" value="GO_Central"/>
</dbReference>
<proteinExistence type="predicted"/>
<dbReference type="PANTHER" id="PTHR21575:SF12">
    <property type="entry name" value="PROTEIN HID1"/>
    <property type="match status" value="1"/>
</dbReference>
<feature type="region of interest" description="Disordered" evidence="1">
    <location>
        <begin position="606"/>
        <end position="629"/>
    </location>
</feature>
<evidence type="ECO:0000256" key="1">
    <source>
        <dbReference type="SAM" id="MobiDB-lite"/>
    </source>
</evidence>
<name>B6JW01_SCHJY</name>
<evidence type="ECO:0000313" key="3">
    <source>
        <dbReference type="JaponicusDB" id="SJAG_00567"/>
    </source>
</evidence>
<dbReference type="GO" id="GO:0000138">
    <property type="term" value="C:Golgi trans cisterna"/>
    <property type="evidence" value="ECO:0000318"/>
    <property type="project" value="GO_Central"/>
</dbReference>
<gene>
    <name evidence="3" type="primary">hid3</name>
    <name evidence="2" type="ORF">SJAG_00567</name>
</gene>
<evidence type="ECO:0000313" key="2">
    <source>
        <dbReference type="EMBL" id="EEB05552.1"/>
    </source>
</evidence>
<organism evidence="2 4">
    <name type="scientific">Schizosaccharomyces japonicus (strain yFS275 / FY16936)</name>
    <name type="common">Fission yeast</name>
    <dbReference type="NCBI Taxonomy" id="402676"/>
    <lineage>
        <taxon>Eukaryota</taxon>
        <taxon>Fungi</taxon>
        <taxon>Dikarya</taxon>
        <taxon>Ascomycota</taxon>
        <taxon>Taphrinomycotina</taxon>
        <taxon>Schizosaccharomycetes</taxon>
        <taxon>Schizosaccharomycetales</taxon>
        <taxon>Schizosaccharomycetaceae</taxon>
        <taxon>Schizosaccharomyces</taxon>
    </lineage>
</organism>
<sequence>MGAQESKLCFRRAVLRLYEERFWRFSNTAKDVFNLLPLKDIRKTRDLAFENLQTLIILLCHRIIACSSDPNLVEPSNVLVTQLLNAVRILTRVLPVVFETEIGSSWIESVFWTINDKNKRALGEQVMDSLLYLLFYVGFTIPAVDYKSKGVQLCIWETGVGCNTLLTSKHSYEQNKIEILLLLLVLFSETMYRERSHSSSYLAYVISHNNSDLSLSLLCSLLNTAMQFNTSFWKPRSVMSAHLATHATLVELCFTVFLTLITDPVIGSSSRFLEFARTRNIALNNFFSKSISQLHRKSDFQFILDGFSRLLYSPIHFEKPNVVGVVMYDYYPLTLNLCKQMLHYNTRFFHYLVDTGRALDLFVFILYLSFEYLSEASTFDHLKICLIILRRLTTSKQFCEKLNIPFEQLSSLPTNRRVPFSKGSYADFSVTAMTSIITACKDYQSEAVLLLTETLSYLVKYVDNITIASSRRLVKLFVNVSDLGFLLANPTNFKSTKNVYKIFGNLLRRRFSQNPKFVYTVLRAHETLCSTIPANFSRAKEIVTQNQPDMSVYLSSSNKTYTKHIFERALLDEKLNAEKRQNGYSTRDRRHRRIEKLYRDVDHSSLESSVSVTHPEEKPFRQGKDSETQNEQFFTRAAPLSQSNIDYNTDVNGESKLLDSIVPHAYDHTFTPTKQWYEEWRHQLDIEPFTRLVELVFPDVVRMRSEGFSSQQIFQALSNCELYDDQPAEPPSFETSTWRDELAHFSKLLTWSTAYDLDRRNHNGMGIWTNTEVRLLKFLKRL</sequence>
<dbReference type="VEuPathDB" id="FungiDB:SJAG_00567"/>
<dbReference type="HOGENOM" id="CLU_007392_0_0_1"/>
<feature type="compositionally biased region" description="Basic and acidic residues" evidence="1">
    <location>
        <begin position="614"/>
        <end position="627"/>
    </location>
</feature>
<dbReference type="STRING" id="402676.B6JW01"/>
<reference evidence="2 4" key="1">
    <citation type="journal article" date="2011" name="Science">
        <title>Comparative functional genomics of the fission yeasts.</title>
        <authorList>
            <person name="Rhind N."/>
            <person name="Chen Z."/>
            <person name="Yassour M."/>
            <person name="Thompson D.A."/>
            <person name="Haas B.J."/>
            <person name="Habib N."/>
            <person name="Wapinski I."/>
            <person name="Roy S."/>
            <person name="Lin M.F."/>
            <person name="Heiman D.I."/>
            <person name="Young S.K."/>
            <person name="Furuya K."/>
            <person name="Guo Y."/>
            <person name="Pidoux A."/>
            <person name="Chen H.M."/>
            <person name="Robbertse B."/>
            <person name="Goldberg J.M."/>
            <person name="Aoki K."/>
            <person name="Bayne E.H."/>
            <person name="Berlin A.M."/>
            <person name="Desjardins C.A."/>
            <person name="Dobbs E."/>
            <person name="Dukaj L."/>
            <person name="Fan L."/>
            <person name="FitzGerald M.G."/>
            <person name="French C."/>
            <person name="Gujja S."/>
            <person name="Hansen K."/>
            <person name="Keifenheim D."/>
            <person name="Levin J.Z."/>
            <person name="Mosher R.A."/>
            <person name="Mueller C.A."/>
            <person name="Pfiffner J."/>
            <person name="Priest M."/>
            <person name="Russ C."/>
            <person name="Smialowska A."/>
            <person name="Swoboda P."/>
            <person name="Sykes S.M."/>
            <person name="Vaughn M."/>
            <person name="Vengrova S."/>
            <person name="Yoder R."/>
            <person name="Zeng Q."/>
            <person name="Allshire R."/>
            <person name="Baulcombe D."/>
            <person name="Birren B.W."/>
            <person name="Brown W."/>
            <person name="Ekwall K."/>
            <person name="Kellis M."/>
            <person name="Leatherwood J."/>
            <person name="Levin H."/>
            <person name="Margalit H."/>
            <person name="Martienssen R."/>
            <person name="Nieduszynski C.A."/>
            <person name="Spatafora J.W."/>
            <person name="Friedman N."/>
            <person name="Dalgaard J.Z."/>
            <person name="Baumann P."/>
            <person name="Niki H."/>
            <person name="Regev A."/>
            <person name="Nusbaum C."/>
        </authorList>
    </citation>
    <scope>NUCLEOTIDE SEQUENCE [LARGE SCALE GENOMIC DNA]</scope>
    <source>
        <strain evidence="4">yFS275 / FY16936</strain>
    </source>
</reference>
<dbReference type="OrthoDB" id="432953at2759"/>
<accession>B6JW01</accession>
<dbReference type="JaponicusDB" id="SJAG_00567">
    <property type="gene designation" value="hid3"/>
</dbReference>
<dbReference type="PANTHER" id="PTHR21575">
    <property type="entry name" value="PROTEIN HID1"/>
    <property type="match status" value="1"/>
</dbReference>
<dbReference type="GeneID" id="7051264"/>
<protein>
    <submittedName>
        <fullName evidence="2">Dymeclin 1</fullName>
    </submittedName>
</protein>
<dbReference type="eggNOG" id="KOG2226">
    <property type="taxonomic scope" value="Eukaryota"/>
</dbReference>
<evidence type="ECO:0000313" key="4">
    <source>
        <dbReference type="Proteomes" id="UP000001744"/>
    </source>
</evidence>
<dbReference type="Proteomes" id="UP000001744">
    <property type="component" value="Unassembled WGS sequence"/>
</dbReference>